<evidence type="ECO:0000313" key="3">
    <source>
        <dbReference type="Proteomes" id="UP000198211"/>
    </source>
</evidence>
<accession>A0A225UD71</accession>
<feature type="compositionally biased region" description="Basic and acidic residues" evidence="1">
    <location>
        <begin position="72"/>
        <end position="94"/>
    </location>
</feature>
<gene>
    <name evidence="2" type="ORF">PHMEG_00040817</name>
</gene>
<dbReference type="STRING" id="4795.A0A225UD71"/>
<proteinExistence type="predicted"/>
<dbReference type="Proteomes" id="UP000198211">
    <property type="component" value="Unassembled WGS sequence"/>
</dbReference>
<dbReference type="AlphaFoldDB" id="A0A225UD71"/>
<evidence type="ECO:0000313" key="2">
    <source>
        <dbReference type="EMBL" id="OWY90860.1"/>
    </source>
</evidence>
<reference evidence="3" key="1">
    <citation type="submission" date="2017-03" db="EMBL/GenBank/DDBJ databases">
        <title>Phytopthora megakarya and P. palmivora, two closely related causual agents of cacao black pod achieved similar genome size and gene model numbers by different mechanisms.</title>
        <authorList>
            <person name="Ali S."/>
            <person name="Shao J."/>
            <person name="Larry D.J."/>
            <person name="Kronmiller B."/>
            <person name="Shen D."/>
            <person name="Strem M.D."/>
            <person name="Melnick R.L."/>
            <person name="Guiltinan M.J."/>
            <person name="Tyler B.M."/>
            <person name="Meinhardt L.W."/>
            <person name="Bailey B.A."/>
        </authorList>
    </citation>
    <scope>NUCLEOTIDE SEQUENCE [LARGE SCALE GENOMIC DNA]</scope>
    <source>
        <strain evidence="3">zdho120</strain>
    </source>
</reference>
<keyword evidence="3" id="KW-1185">Reference proteome</keyword>
<feature type="compositionally biased region" description="Basic residues" evidence="1">
    <location>
        <begin position="60"/>
        <end position="71"/>
    </location>
</feature>
<dbReference type="EMBL" id="NBNE01021713">
    <property type="protein sequence ID" value="OWY90860.1"/>
    <property type="molecule type" value="Genomic_DNA"/>
</dbReference>
<organism evidence="2 3">
    <name type="scientific">Phytophthora megakarya</name>
    <dbReference type="NCBI Taxonomy" id="4795"/>
    <lineage>
        <taxon>Eukaryota</taxon>
        <taxon>Sar</taxon>
        <taxon>Stramenopiles</taxon>
        <taxon>Oomycota</taxon>
        <taxon>Peronosporomycetes</taxon>
        <taxon>Peronosporales</taxon>
        <taxon>Peronosporaceae</taxon>
        <taxon>Phytophthora</taxon>
    </lineage>
</organism>
<feature type="region of interest" description="Disordered" evidence="1">
    <location>
        <begin position="1"/>
        <end position="22"/>
    </location>
</feature>
<feature type="compositionally biased region" description="Polar residues" evidence="1">
    <location>
        <begin position="158"/>
        <end position="168"/>
    </location>
</feature>
<evidence type="ECO:0000256" key="1">
    <source>
        <dbReference type="SAM" id="MobiDB-lite"/>
    </source>
</evidence>
<dbReference type="OrthoDB" id="4869960at2759"/>
<feature type="region of interest" description="Disordered" evidence="1">
    <location>
        <begin position="46"/>
        <end position="168"/>
    </location>
</feature>
<protein>
    <submittedName>
        <fullName evidence="2">Uncharacterized protein</fullName>
    </submittedName>
</protein>
<comment type="caution">
    <text evidence="2">The sequence shown here is derived from an EMBL/GenBank/DDBJ whole genome shotgun (WGS) entry which is preliminary data.</text>
</comment>
<name>A0A225UD71_9STRA</name>
<sequence>MDPPITPRSDGHIVGDEDDDREGEIAPVVVVSKETAAAARDAEFHALFPSDSDDEDTSASKKRVIRRVKKISAKEIKDSQRVETEGADTETRVIRREKKKSAKEVKENQRAAAVVDEDSETAGATNKETSHSDLDDSAQPKESASAAEDGNVADASLPATNDENTMQCKQNEETLDIYALKPIKPSASGVEVKRARVRSALVSDRVKQTRLPDLSFFPSGVVQICQRLPHYHGRSVILDESDYDSYVDTHEQFRQDWEVLDKVSG</sequence>